<dbReference type="EMBL" id="PKGU01000001">
    <property type="protein sequence ID" value="PKZ16187.1"/>
    <property type="molecule type" value="Genomic_DNA"/>
</dbReference>
<proteinExistence type="predicted"/>
<accession>A0A2I1M7W3</accession>
<evidence type="ECO:0000313" key="1">
    <source>
        <dbReference type="EMBL" id="PKZ16187.1"/>
    </source>
</evidence>
<comment type="caution">
    <text evidence="1">The sequence shown here is derived from an EMBL/GenBank/DDBJ whole genome shotgun (WGS) entry which is preliminary data.</text>
</comment>
<name>A0A2I1M7W3_9BIFI</name>
<gene>
    <name evidence="1" type="ORF">CYJ32_01790</name>
</gene>
<reference evidence="1 2" key="1">
    <citation type="submission" date="2017-12" db="EMBL/GenBank/DDBJ databases">
        <title>Phylogenetic diversity of female urinary microbiome.</title>
        <authorList>
            <person name="Thomas-White K."/>
            <person name="Wolfe A.J."/>
        </authorList>
    </citation>
    <scope>NUCLEOTIDE SEQUENCE [LARGE SCALE GENOMIC DNA]</scope>
    <source>
        <strain evidence="1 2">UMB0064</strain>
    </source>
</reference>
<organism evidence="1 2">
    <name type="scientific">Alloscardovia omnicolens</name>
    <dbReference type="NCBI Taxonomy" id="419015"/>
    <lineage>
        <taxon>Bacteria</taxon>
        <taxon>Bacillati</taxon>
        <taxon>Actinomycetota</taxon>
        <taxon>Actinomycetes</taxon>
        <taxon>Bifidobacteriales</taxon>
        <taxon>Bifidobacteriaceae</taxon>
        <taxon>Alloscardovia</taxon>
    </lineage>
</organism>
<dbReference type="AlphaFoldDB" id="A0A2I1M7W3"/>
<evidence type="ECO:0000313" key="2">
    <source>
        <dbReference type="Proteomes" id="UP000242263"/>
    </source>
</evidence>
<evidence type="ECO:0008006" key="3">
    <source>
        <dbReference type="Google" id="ProtNLM"/>
    </source>
</evidence>
<dbReference type="Proteomes" id="UP000242263">
    <property type="component" value="Unassembled WGS sequence"/>
</dbReference>
<sequence length="133" mass="15103">MFIFLHAISCVEVISELYYLLQERCYGTGIRVFLGDRVLVFNPATGVEEEKGLADLKNGVDIKTLTMAASRNTVDSYLRNTSKKLDATTVIFDNVDNHGASDDEIIQWIRRSQRFKRGKIYILSQGSALIRIR</sequence>
<protein>
    <recommendedName>
        <fullName evidence="3">tRNA nuclease CdiA C-terminal domain-containing protein</fullName>
    </recommendedName>
</protein>